<dbReference type="PANTHER" id="PTHR10039">
    <property type="entry name" value="AMELOGENIN"/>
    <property type="match status" value="1"/>
</dbReference>
<dbReference type="InterPro" id="IPR056884">
    <property type="entry name" value="NPHP3-like_N"/>
</dbReference>
<gene>
    <name evidence="4" type="ORF">FB45DRAFT_1035833</name>
</gene>
<dbReference type="EMBL" id="JARKIF010000026">
    <property type="protein sequence ID" value="KAJ7614345.1"/>
    <property type="molecule type" value="Genomic_DNA"/>
</dbReference>
<keyword evidence="5" id="KW-1185">Reference proteome</keyword>
<organism evidence="4 5">
    <name type="scientific">Roridomyces roridus</name>
    <dbReference type="NCBI Taxonomy" id="1738132"/>
    <lineage>
        <taxon>Eukaryota</taxon>
        <taxon>Fungi</taxon>
        <taxon>Dikarya</taxon>
        <taxon>Basidiomycota</taxon>
        <taxon>Agaricomycotina</taxon>
        <taxon>Agaricomycetes</taxon>
        <taxon>Agaricomycetidae</taxon>
        <taxon>Agaricales</taxon>
        <taxon>Marasmiineae</taxon>
        <taxon>Mycenaceae</taxon>
        <taxon>Roridomyces</taxon>
    </lineage>
</organism>
<dbReference type="SUPFAM" id="SSF52540">
    <property type="entry name" value="P-loop containing nucleoside triphosphate hydrolases"/>
    <property type="match status" value="1"/>
</dbReference>
<evidence type="ECO:0000259" key="3">
    <source>
        <dbReference type="Pfam" id="PF24883"/>
    </source>
</evidence>
<dbReference type="PANTHER" id="PTHR10039:SF17">
    <property type="entry name" value="FUNGAL STAND N-TERMINAL GOODBYE DOMAIN-CONTAINING PROTEIN-RELATED"/>
    <property type="match status" value="1"/>
</dbReference>
<evidence type="ECO:0000256" key="2">
    <source>
        <dbReference type="SAM" id="MobiDB-lite"/>
    </source>
</evidence>
<dbReference type="Pfam" id="PF24883">
    <property type="entry name" value="NPHP3_N"/>
    <property type="match status" value="1"/>
</dbReference>
<feature type="region of interest" description="Disordered" evidence="2">
    <location>
        <begin position="1"/>
        <end position="22"/>
    </location>
</feature>
<reference evidence="4" key="1">
    <citation type="submission" date="2023-03" db="EMBL/GenBank/DDBJ databases">
        <title>Massive genome expansion in bonnet fungi (Mycena s.s.) driven by repeated elements and novel gene families across ecological guilds.</title>
        <authorList>
            <consortium name="Lawrence Berkeley National Laboratory"/>
            <person name="Harder C.B."/>
            <person name="Miyauchi S."/>
            <person name="Viragh M."/>
            <person name="Kuo A."/>
            <person name="Thoen E."/>
            <person name="Andreopoulos B."/>
            <person name="Lu D."/>
            <person name="Skrede I."/>
            <person name="Drula E."/>
            <person name="Henrissat B."/>
            <person name="Morin E."/>
            <person name="Kohler A."/>
            <person name="Barry K."/>
            <person name="LaButti K."/>
            <person name="Morin E."/>
            <person name="Salamov A."/>
            <person name="Lipzen A."/>
            <person name="Mereny Z."/>
            <person name="Hegedus B."/>
            <person name="Baldrian P."/>
            <person name="Stursova M."/>
            <person name="Weitz H."/>
            <person name="Taylor A."/>
            <person name="Grigoriev I.V."/>
            <person name="Nagy L.G."/>
            <person name="Martin F."/>
            <person name="Kauserud H."/>
        </authorList>
    </citation>
    <scope>NUCLEOTIDE SEQUENCE</scope>
    <source>
        <strain evidence="4">9284</strain>
    </source>
</reference>
<accession>A0AAD7B8Y0</accession>
<dbReference type="Proteomes" id="UP001221142">
    <property type="component" value="Unassembled WGS sequence"/>
</dbReference>
<dbReference type="Gene3D" id="3.40.50.300">
    <property type="entry name" value="P-loop containing nucleotide triphosphate hydrolases"/>
    <property type="match status" value="1"/>
</dbReference>
<protein>
    <recommendedName>
        <fullName evidence="3">Nephrocystin 3-like N-terminal domain-containing protein</fullName>
    </recommendedName>
</protein>
<comment type="caution">
    <text evidence="4">The sequence shown here is derived from an EMBL/GenBank/DDBJ whole genome shotgun (WGS) entry which is preliminary data.</text>
</comment>
<keyword evidence="1" id="KW-0677">Repeat</keyword>
<name>A0AAD7B8Y0_9AGAR</name>
<dbReference type="InterPro" id="IPR027417">
    <property type="entry name" value="P-loop_NTPase"/>
</dbReference>
<evidence type="ECO:0000313" key="5">
    <source>
        <dbReference type="Proteomes" id="UP001221142"/>
    </source>
</evidence>
<dbReference type="AlphaFoldDB" id="A0AAD7B8Y0"/>
<feature type="domain" description="Nephrocystin 3-like N-terminal" evidence="3">
    <location>
        <begin position="77"/>
        <end position="242"/>
    </location>
</feature>
<evidence type="ECO:0000256" key="1">
    <source>
        <dbReference type="ARBA" id="ARBA00022737"/>
    </source>
</evidence>
<evidence type="ECO:0000313" key="4">
    <source>
        <dbReference type="EMBL" id="KAJ7614345.1"/>
    </source>
</evidence>
<sequence length="620" mass="69710">MPLYQPPQRDNAVSRNEGDNPVHIQNSTFNSVAGNMNVSHTTNVGESGLDILLRALCEDAMHDSAVRPPDPSCYPGTRNAILERLDQWSFEQPDDSRIFWLHGCAGIGKSAIAQQFAASCHARGQLGGSFFWKRGDAGRGHWRNLVPTLAYQVAASFPAIGPMIQGAIETDRLVANKSMRLQLEKLIVLPFKEAPILRPHPIFVLDGLDECEDHAIQTMLLQSLIDVVRSRRIHIHILICSRSEPHLREVLEASENSNICCCYQIRSDAYAYADITRYLTDEFTRIHRVHKSRGVPLDDDWPGEAVIKQLVEQSSGTFIYASTIVRYVDEDHSHPADRLDEVLRLDPSSTTPLDDLYTQILSGIPAKPLLLRVLHAIVETTLDPEQIDIVLHIRRGTSRITLGGLHPLLQLAPVRIFDDRIRPVQMLHASFRDFLVDPQRSSGFCVSGEDLRIALVRGIACALESGLQPLNFSIITSSFLRTLFRIPPTESLFPVLRNIHVQHHAYRHSYEAETGAILTWLQRHSYPPSDVVEIWADLRRLQNRSELPRNPPRNEEIFAQVLSANPALLSVLRIAFAFAQGGYLSDAKLGLMVLQPDIMALDLLGLTWEVLRPFQVFQIL</sequence>
<proteinExistence type="predicted"/>